<reference evidence="2" key="1">
    <citation type="submission" date="2021-01" db="EMBL/GenBank/DDBJ databases">
        <authorList>
            <person name="Corre E."/>
            <person name="Pelletier E."/>
            <person name="Niang G."/>
            <person name="Scheremetjew M."/>
            <person name="Finn R."/>
            <person name="Kale V."/>
            <person name="Holt S."/>
            <person name="Cochrane G."/>
            <person name="Meng A."/>
            <person name="Brown T."/>
            <person name="Cohen L."/>
        </authorList>
    </citation>
    <scope>NUCLEOTIDE SEQUENCE</scope>
    <source>
        <strain evidence="2">CCAP 1951/1</strain>
    </source>
</reference>
<dbReference type="PANTHER" id="PTHR18640:SF5">
    <property type="entry name" value="SODIUM_BILE ACID COTRANSPORTER 7"/>
    <property type="match status" value="1"/>
</dbReference>
<accession>A0A7S1PKY9</accession>
<dbReference type="InterPro" id="IPR016833">
    <property type="entry name" value="Put_Na-Bile_cotransptr"/>
</dbReference>
<dbReference type="AlphaFoldDB" id="A0A7S1PKY9"/>
<protein>
    <recommendedName>
        <fullName evidence="3">Sodium/bile acid cotransporter</fullName>
    </recommendedName>
</protein>
<dbReference type="Pfam" id="PF13593">
    <property type="entry name" value="SBF_like"/>
    <property type="match status" value="1"/>
</dbReference>
<feature type="transmembrane region" description="Helical" evidence="1">
    <location>
        <begin position="175"/>
        <end position="197"/>
    </location>
</feature>
<keyword evidence="1" id="KW-0472">Membrane</keyword>
<evidence type="ECO:0000313" key="2">
    <source>
        <dbReference type="EMBL" id="CAD9088999.1"/>
    </source>
</evidence>
<feature type="transmembrane region" description="Helical" evidence="1">
    <location>
        <begin position="142"/>
        <end position="163"/>
    </location>
</feature>
<evidence type="ECO:0008006" key="3">
    <source>
        <dbReference type="Google" id="ProtNLM"/>
    </source>
</evidence>
<keyword evidence="1" id="KW-0812">Transmembrane</keyword>
<dbReference type="PANTHER" id="PTHR18640">
    <property type="entry name" value="SOLUTE CARRIER FAMILY 10 MEMBER 7"/>
    <property type="match status" value="1"/>
</dbReference>
<name>A0A7S1PKY9_NEODS</name>
<sequence>MLRRGVAGANPARSLGSLFRGGADGGQSQRTRGAFGSAFDNAAAFAKKHWFTLSLPCMVYATQQSPDTMRKGGTLGYERYKDAFVAGIFLASGLSIPLTSMRATLRMWNVHLFTQGMCFGAAPAFFYFTAPRLQSDLGLPPAISTGWILLGTLPTSIGVSIAVTRVAGGSIATTLLNSAAGNLMGVFLTPMLCEYASGTSSSVPVSDAIVKLLLLVAMPSLVGMAVRHKVAVAARYDRVWSLMQPLCLLTVLAHVFSNAFHEYRDGIPGFDATSILKLFAACIAANALLTTIALLASAPMGFPAAERVAASFCAAQKTTAMGLPMMTTMYGNDPQLGLLTLPLLCYHPVQAAVGGVYAAWLRTLLRL</sequence>
<dbReference type="InterPro" id="IPR038770">
    <property type="entry name" value="Na+/solute_symporter_sf"/>
</dbReference>
<gene>
    <name evidence="2" type="ORF">NDES1114_LOCUS746</name>
</gene>
<dbReference type="EMBL" id="HBGF01001077">
    <property type="protein sequence ID" value="CAD9088999.1"/>
    <property type="molecule type" value="Transcribed_RNA"/>
</dbReference>
<feature type="transmembrane region" description="Helical" evidence="1">
    <location>
        <begin position="239"/>
        <end position="256"/>
    </location>
</feature>
<dbReference type="Gene3D" id="1.20.1530.20">
    <property type="match status" value="1"/>
</dbReference>
<feature type="transmembrane region" description="Helical" evidence="1">
    <location>
        <begin position="276"/>
        <end position="296"/>
    </location>
</feature>
<keyword evidence="1" id="KW-1133">Transmembrane helix</keyword>
<dbReference type="GO" id="GO:0005886">
    <property type="term" value="C:plasma membrane"/>
    <property type="evidence" value="ECO:0007669"/>
    <property type="project" value="TreeGrafter"/>
</dbReference>
<feature type="transmembrane region" description="Helical" evidence="1">
    <location>
        <begin position="112"/>
        <end position="130"/>
    </location>
</feature>
<proteinExistence type="predicted"/>
<feature type="transmembrane region" description="Helical" evidence="1">
    <location>
        <begin position="209"/>
        <end position="227"/>
    </location>
</feature>
<evidence type="ECO:0000256" key="1">
    <source>
        <dbReference type="SAM" id="Phobius"/>
    </source>
</evidence>
<organism evidence="2">
    <name type="scientific">Neobodo designis</name>
    <name type="common">Flagellated protozoan</name>
    <name type="synonym">Bodo designis</name>
    <dbReference type="NCBI Taxonomy" id="312471"/>
    <lineage>
        <taxon>Eukaryota</taxon>
        <taxon>Discoba</taxon>
        <taxon>Euglenozoa</taxon>
        <taxon>Kinetoplastea</taxon>
        <taxon>Metakinetoplastina</taxon>
        <taxon>Neobodonida</taxon>
        <taxon>Neobodo</taxon>
    </lineage>
</organism>